<accession>Q5SJT5</accession>
<dbReference type="EnsemblBacteria" id="BAD70746">
    <property type="protein sequence ID" value="BAD70746"/>
    <property type="gene ID" value="BAD70746"/>
</dbReference>
<dbReference type="PhylomeDB" id="Q5SJT5"/>
<gene>
    <name evidence="1" type="ordered locus">TTHA0923</name>
</gene>
<evidence type="ECO:0000313" key="1">
    <source>
        <dbReference type="EMBL" id="BAD70746.1"/>
    </source>
</evidence>
<organism evidence="1 2">
    <name type="scientific">Thermus thermophilus (strain ATCC 27634 / DSM 579 / HB8)</name>
    <dbReference type="NCBI Taxonomy" id="300852"/>
    <lineage>
        <taxon>Bacteria</taxon>
        <taxon>Thermotogati</taxon>
        <taxon>Deinococcota</taxon>
        <taxon>Deinococci</taxon>
        <taxon>Thermales</taxon>
        <taxon>Thermaceae</taxon>
        <taxon>Thermus</taxon>
    </lineage>
</organism>
<evidence type="ECO:0000313" key="2">
    <source>
        <dbReference type="Proteomes" id="UP000000532"/>
    </source>
</evidence>
<name>Q5SJT5_THET8</name>
<reference evidence="1 2" key="1">
    <citation type="submission" date="2004-11" db="EMBL/GenBank/DDBJ databases">
        <title>Complete genome sequence of Thermus thermophilus HB8.</title>
        <authorList>
            <person name="Masui R."/>
            <person name="Kurokawa K."/>
            <person name="Nakagawa N."/>
            <person name="Tokunaga F."/>
            <person name="Koyama Y."/>
            <person name="Shibata T."/>
            <person name="Oshima T."/>
            <person name="Yokoyama S."/>
            <person name="Yasunaga T."/>
            <person name="Kuramitsu S."/>
        </authorList>
    </citation>
    <scope>NUCLEOTIDE SEQUENCE [LARGE SCALE GENOMIC DNA]</scope>
    <source>
        <strain evidence="2">ATCC 27634 / DSM 579 / HB8</strain>
    </source>
</reference>
<keyword evidence="2" id="KW-1185">Reference proteome</keyword>
<dbReference type="KEGG" id="ttj:TTHA0923"/>
<dbReference type="Proteomes" id="UP000000532">
    <property type="component" value="Chromosome"/>
</dbReference>
<dbReference type="HOGENOM" id="CLU_2636904_0_0_0"/>
<dbReference type="EMBL" id="AP008226">
    <property type="protein sequence ID" value="BAD70746.1"/>
    <property type="molecule type" value="Genomic_DNA"/>
</dbReference>
<sequence>MTSVAIPLRGSIPCNFLLRRNGHHSQSASRNPLTGLNPLQRIRLGPPRDWIYDPVAIPLRGSIPCNHWWRRVISEWR</sequence>
<dbReference type="AlphaFoldDB" id="Q5SJT5"/>
<protein>
    <submittedName>
        <fullName evidence="1">Uncharacterized protein</fullName>
    </submittedName>
</protein>
<proteinExistence type="predicted"/>